<proteinExistence type="predicted"/>
<keyword evidence="2" id="KW-1185">Reference proteome</keyword>
<reference evidence="1 2" key="1">
    <citation type="submission" date="2023-07" db="EMBL/GenBank/DDBJ databases">
        <title>Genomic Encyclopedia of Type Strains, Phase IV (KMG-IV): sequencing the most valuable type-strain genomes for metagenomic binning, comparative biology and taxonomic classification.</title>
        <authorList>
            <person name="Goeker M."/>
        </authorList>
    </citation>
    <scope>NUCLEOTIDE SEQUENCE [LARGE SCALE GENOMIC DNA]</scope>
    <source>
        <strain evidence="1 2">DSM 27848</strain>
    </source>
</reference>
<dbReference type="SUPFAM" id="SSF101386">
    <property type="entry name" value="all-alpha NTP pyrophosphatases"/>
    <property type="match status" value="1"/>
</dbReference>
<dbReference type="Proteomes" id="UP001232343">
    <property type="component" value="Unassembled WGS sequence"/>
</dbReference>
<organism evidence="1 2">
    <name type="scientific">Lederbergia wuyishanensis</name>
    <dbReference type="NCBI Taxonomy" id="1347903"/>
    <lineage>
        <taxon>Bacteria</taxon>
        <taxon>Bacillati</taxon>
        <taxon>Bacillota</taxon>
        <taxon>Bacilli</taxon>
        <taxon>Bacillales</taxon>
        <taxon>Bacillaceae</taxon>
        <taxon>Lederbergia</taxon>
    </lineage>
</organism>
<accession>A0ABU0CYQ9</accession>
<dbReference type="GO" id="GO:0016787">
    <property type="term" value="F:hydrolase activity"/>
    <property type="evidence" value="ECO:0007669"/>
    <property type="project" value="UniProtKB-KW"/>
</dbReference>
<sequence>MEKLQNYYRSFEKEMGYNLFDENSFQANQTFLLYIHMLLTTEVAEVAEEFRSMFDQSEKFLSEGYSDIEAMALAKESIKDNLGKELADCLAYLLKLANYFEYDLETELYSKLEEIKRTRKRYKIHK</sequence>
<keyword evidence="1" id="KW-0378">Hydrolase</keyword>
<dbReference type="EMBL" id="JAUSUO010000001">
    <property type="protein sequence ID" value="MDQ0341287.1"/>
    <property type="molecule type" value="Genomic_DNA"/>
</dbReference>
<dbReference type="Gene3D" id="1.10.287.1080">
    <property type="entry name" value="MazG-like"/>
    <property type="match status" value="1"/>
</dbReference>
<gene>
    <name evidence="1" type="ORF">J2S14_000080</name>
</gene>
<comment type="caution">
    <text evidence="1">The sequence shown here is derived from an EMBL/GenBank/DDBJ whole genome shotgun (WGS) entry which is preliminary data.</text>
</comment>
<evidence type="ECO:0000313" key="1">
    <source>
        <dbReference type="EMBL" id="MDQ0341287.1"/>
    </source>
</evidence>
<protein>
    <submittedName>
        <fullName evidence="1">NTP pyrophosphatase (Non-canonical NTP hydrolase)</fullName>
    </submittedName>
</protein>
<name>A0ABU0CYQ9_9BACI</name>
<dbReference type="RefSeq" id="WP_244679546.1">
    <property type="nucleotide sequence ID" value="NZ_JALIRM010000001.1"/>
</dbReference>
<evidence type="ECO:0000313" key="2">
    <source>
        <dbReference type="Proteomes" id="UP001232343"/>
    </source>
</evidence>